<dbReference type="EMBL" id="JABMOJ010000177">
    <property type="protein sequence ID" value="NQV64677.1"/>
    <property type="molecule type" value="Genomic_DNA"/>
</dbReference>
<dbReference type="SUPFAM" id="SSF55729">
    <property type="entry name" value="Acyl-CoA N-acyltransferases (Nat)"/>
    <property type="match status" value="1"/>
</dbReference>
<dbReference type="PROSITE" id="PS51186">
    <property type="entry name" value="GNAT"/>
    <property type="match status" value="1"/>
</dbReference>
<keyword evidence="1" id="KW-0808">Transferase</keyword>
<accession>A0A972VX37</accession>
<dbReference type="CDD" id="cd04301">
    <property type="entry name" value="NAT_SF"/>
    <property type="match status" value="1"/>
</dbReference>
<evidence type="ECO:0000256" key="1">
    <source>
        <dbReference type="ARBA" id="ARBA00022679"/>
    </source>
</evidence>
<feature type="domain" description="N-acetyltransferase" evidence="3">
    <location>
        <begin position="8"/>
        <end position="171"/>
    </location>
</feature>
<sequence length="171" mass="19426">MIKKPIANLVRHATLADLASITQIYNHYVLNTAITFDLAPFTVATRRPWFDQFDPASVHQCLVLEVKQQVIGYASSAAFRPKAAYDTSVECSIYLAPHVGGQGYGKILYAELFRHLNQHDLHRCYGIITLPNLASLALHKSFEFSEVARLNEVGRKFDRYWDTLWVEKTLG</sequence>
<gene>
    <name evidence="4" type="ORF">HQ497_04860</name>
</gene>
<reference evidence="4" key="1">
    <citation type="submission" date="2020-05" db="EMBL/GenBank/DDBJ databases">
        <title>Sulfur intermediates as new biogeochemical hubs in an aquatic model microbial ecosystem.</title>
        <authorList>
            <person name="Vigneron A."/>
        </authorList>
    </citation>
    <scope>NUCLEOTIDE SEQUENCE</scope>
    <source>
        <strain evidence="4">Bin.250</strain>
    </source>
</reference>
<evidence type="ECO:0000256" key="2">
    <source>
        <dbReference type="ARBA" id="ARBA00023315"/>
    </source>
</evidence>
<comment type="caution">
    <text evidence="4">The sequence shown here is derived from an EMBL/GenBank/DDBJ whole genome shotgun (WGS) entry which is preliminary data.</text>
</comment>
<keyword evidence="2" id="KW-0012">Acyltransferase</keyword>
<evidence type="ECO:0000313" key="4">
    <source>
        <dbReference type="EMBL" id="NQV64677.1"/>
    </source>
</evidence>
<evidence type="ECO:0000313" key="5">
    <source>
        <dbReference type="Proteomes" id="UP000754644"/>
    </source>
</evidence>
<protein>
    <submittedName>
        <fullName evidence="4">N-acetyltransferase family protein</fullName>
    </submittedName>
</protein>
<organism evidence="4 5">
    <name type="scientific">SAR86 cluster bacterium</name>
    <dbReference type="NCBI Taxonomy" id="2030880"/>
    <lineage>
        <taxon>Bacteria</taxon>
        <taxon>Pseudomonadati</taxon>
        <taxon>Pseudomonadota</taxon>
        <taxon>Gammaproteobacteria</taxon>
        <taxon>SAR86 cluster</taxon>
    </lineage>
</organism>
<proteinExistence type="predicted"/>
<dbReference type="AlphaFoldDB" id="A0A972VX37"/>
<evidence type="ECO:0000259" key="3">
    <source>
        <dbReference type="PROSITE" id="PS51186"/>
    </source>
</evidence>
<name>A0A972VX37_9GAMM</name>
<dbReference type="Proteomes" id="UP000754644">
    <property type="component" value="Unassembled WGS sequence"/>
</dbReference>
<dbReference type="PANTHER" id="PTHR43072:SF23">
    <property type="entry name" value="UPF0039 PROTEIN C11D3.02C"/>
    <property type="match status" value="1"/>
</dbReference>
<dbReference type="Pfam" id="PF13420">
    <property type="entry name" value="Acetyltransf_4"/>
    <property type="match status" value="1"/>
</dbReference>
<dbReference type="InterPro" id="IPR016181">
    <property type="entry name" value="Acyl_CoA_acyltransferase"/>
</dbReference>
<dbReference type="GO" id="GO:0016747">
    <property type="term" value="F:acyltransferase activity, transferring groups other than amino-acyl groups"/>
    <property type="evidence" value="ECO:0007669"/>
    <property type="project" value="InterPro"/>
</dbReference>
<dbReference type="InterPro" id="IPR000182">
    <property type="entry name" value="GNAT_dom"/>
</dbReference>
<dbReference type="Gene3D" id="3.40.630.30">
    <property type="match status" value="1"/>
</dbReference>
<dbReference type="PANTHER" id="PTHR43072">
    <property type="entry name" value="N-ACETYLTRANSFERASE"/>
    <property type="match status" value="1"/>
</dbReference>